<proteinExistence type="predicted"/>
<name>A0A8D8FWK9_CULPI</name>
<dbReference type="EMBL" id="HBUE01101104">
    <property type="protein sequence ID" value="CAG6485398.1"/>
    <property type="molecule type" value="Transcribed_RNA"/>
</dbReference>
<accession>A0A8D8FWK9</accession>
<sequence>MAFPGIHLRTIWCIRTLHCKSQKTPAVRNKRNRSYCWTDMMRMWTSFGPHPHHGWSAKVEGRRTRRARKRNATTEDFFRATNCRPEAATSTEAYVSAVAEQCVARFRRRQSHDDRKRI</sequence>
<organism evidence="1">
    <name type="scientific">Culex pipiens</name>
    <name type="common">House mosquito</name>
    <dbReference type="NCBI Taxonomy" id="7175"/>
    <lineage>
        <taxon>Eukaryota</taxon>
        <taxon>Metazoa</taxon>
        <taxon>Ecdysozoa</taxon>
        <taxon>Arthropoda</taxon>
        <taxon>Hexapoda</taxon>
        <taxon>Insecta</taxon>
        <taxon>Pterygota</taxon>
        <taxon>Neoptera</taxon>
        <taxon>Endopterygota</taxon>
        <taxon>Diptera</taxon>
        <taxon>Nematocera</taxon>
        <taxon>Culicoidea</taxon>
        <taxon>Culicidae</taxon>
        <taxon>Culicinae</taxon>
        <taxon>Culicini</taxon>
        <taxon>Culex</taxon>
        <taxon>Culex</taxon>
    </lineage>
</organism>
<reference evidence="1" key="1">
    <citation type="submission" date="2021-05" db="EMBL/GenBank/DDBJ databases">
        <authorList>
            <person name="Alioto T."/>
            <person name="Alioto T."/>
            <person name="Gomez Garrido J."/>
        </authorList>
    </citation>
    <scope>NUCLEOTIDE SEQUENCE</scope>
</reference>
<dbReference type="AlphaFoldDB" id="A0A8D8FWK9"/>
<protein>
    <submittedName>
        <fullName evidence="1">(northern house mosquito) hypothetical protein</fullName>
    </submittedName>
</protein>
<evidence type="ECO:0000313" key="1">
    <source>
        <dbReference type="EMBL" id="CAG6485398.1"/>
    </source>
</evidence>